<name>A0A0D0C4I4_9AGAR</name>
<evidence type="ECO:0000256" key="1">
    <source>
        <dbReference type="SAM" id="MobiDB-lite"/>
    </source>
</evidence>
<accession>A0A0D0C4I4</accession>
<dbReference type="AlphaFoldDB" id="A0A0D0C4I4"/>
<dbReference type="Proteomes" id="UP000053593">
    <property type="component" value="Unassembled WGS sequence"/>
</dbReference>
<evidence type="ECO:0000313" key="3">
    <source>
        <dbReference type="Proteomes" id="UP000053593"/>
    </source>
</evidence>
<evidence type="ECO:0000313" key="2">
    <source>
        <dbReference type="EMBL" id="KIK52752.1"/>
    </source>
</evidence>
<feature type="region of interest" description="Disordered" evidence="1">
    <location>
        <begin position="1"/>
        <end position="26"/>
    </location>
</feature>
<dbReference type="HOGENOM" id="CLU_010536_1_0_1"/>
<sequence length="661" mass="75780">MGLEIWSSPSRDFAYSRGEPRGKSQGTVTVPLLLDSSTSEMVPCISRHSTCQGVKICPMSYFSNKSSCHSAASRSQLQAQLLDDHKYYREISSPACDVFERTLALITAVRCVGCTARTALDLELAQEDEVGDSQTDDRERKELRRGYPEIPNRCTGRIIFGYTFDETPFIKENRYHFFDNSIGNGRYHTEYLKAVLDEDDEGTSRIECEAETNGYGPRALCRTVVNKRSQRATCGSIQSNLEENHLKHMKFEELSCTCKFREYEPVEEYRNRCPYVLVVSKGTHLHPIPLPEKTPATVRTDIEILLKKMDYELADMTPRLFLRHPLVKSYLSTRFPLLQNPMLIYIQNMKKQCFPVGTGWKGLIHLKSQQDTLLEPAEQYIPCILEVPTAASELEDDDLPEDSTSSKKEPSRIVTCMTTDASWRLVRAQYLQSDIGFKRVVGFYEFELASVDMYTNTSITFCRVYMTQQTAFAHKKVLKHINNILVQDTGRGFTWRHIHGSSIDDYDGHIVNWVVDQHGGQAKVGIGLFLHDMTQTLPPKFDFHEPSRLLQTLSPYDHLRRFLTLCTTHFHRNICKCSVPEQVQNVMRSLSCIRHDNWDGAIHEILHLGGTPAQSVYLTFQNNTQFAFPVLCWEKSYIPLEIWQARQRESNVVEIVHANIN</sequence>
<dbReference type="EMBL" id="KN834838">
    <property type="protein sequence ID" value="KIK52752.1"/>
    <property type="molecule type" value="Genomic_DNA"/>
</dbReference>
<dbReference type="OrthoDB" id="3268409at2759"/>
<organism evidence="2 3">
    <name type="scientific">Collybiopsis luxurians FD-317 M1</name>
    <dbReference type="NCBI Taxonomy" id="944289"/>
    <lineage>
        <taxon>Eukaryota</taxon>
        <taxon>Fungi</taxon>
        <taxon>Dikarya</taxon>
        <taxon>Basidiomycota</taxon>
        <taxon>Agaricomycotina</taxon>
        <taxon>Agaricomycetes</taxon>
        <taxon>Agaricomycetidae</taxon>
        <taxon>Agaricales</taxon>
        <taxon>Marasmiineae</taxon>
        <taxon>Omphalotaceae</taxon>
        <taxon>Collybiopsis</taxon>
        <taxon>Collybiopsis luxurians</taxon>
    </lineage>
</organism>
<proteinExistence type="predicted"/>
<protein>
    <submittedName>
        <fullName evidence="2">Uncharacterized protein</fullName>
    </submittedName>
</protein>
<keyword evidence="3" id="KW-1185">Reference proteome</keyword>
<reference evidence="2 3" key="1">
    <citation type="submission" date="2014-04" db="EMBL/GenBank/DDBJ databases">
        <title>Evolutionary Origins and Diversification of the Mycorrhizal Mutualists.</title>
        <authorList>
            <consortium name="DOE Joint Genome Institute"/>
            <consortium name="Mycorrhizal Genomics Consortium"/>
            <person name="Kohler A."/>
            <person name="Kuo A."/>
            <person name="Nagy L.G."/>
            <person name="Floudas D."/>
            <person name="Copeland A."/>
            <person name="Barry K.W."/>
            <person name="Cichocki N."/>
            <person name="Veneault-Fourrey C."/>
            <person name="LaButti K."/>
            <person name="Lindquist E.A."/>
            <person name="Lipzen A."/>
            <person name="Lundell T."/>
            <person name="Morin E."/>
            <person name="Murat C."/>
            <person name="Riley R."/>
            <person name="Ohm R."/>
            <person name="Sun H."/>
            <person name="Tunlid A."/>
            <person name="Henrissat B."/>
            <person name="Grigoriev I.V."/>
            <person name="Hibbett D.S."/>
            <person name="Martin F."/>
        </authorList>
    </citation>
    <scope>NUCLEOTIDE SEQUENCE [LARGE SCALE GENOMIC DNA]</scope>
    <source>
        <strain evidence="2 3">FD-317 M1</strain>
    </source>
</reference>
<gene>
    <name evidence="2" type="ORF">GYMLUDRAFT_1028506</name>
</gene>